<reference evidence="7 8" key="1">
    <citation type="submission" date="2022-09" db="EMBL/GenBank/DDBJ databases">
        <title>Draft genome of isolate Be4.</title>
        <authorList>
            <person name="Sanchez-Castro I."/>
            <person name="Martinez-Rodriguez P."/>
            <person name="Descostes M."/>
            <person name="Merroun M."/>
        </authorList>
    </citation>
    <scope>NUCLEOTIDE SEQUENCE [LARGE SCALE GENOMIC DNA]</scope>
    <source>
        <strain evidence="7 8">Be4</strain>
    </source>
</reference>
<proteinExistence type="inferred from homology"/>
<dbReference type="Gene3D" id="1.10.510.10">
    <property type="entry name" value="Transferase(Phosphotransferase) domain 1"/>
    <property type="match status" value="1"/>
</dbReference>
<dbReference type="InterPro" id="IPR050534">
    <property type="entry name" value="Coronavir_polyprotein_1ab"/>
</dbReference>
<evidence type="ECO:0000256" key="5">
    <source>
        <dbReference type="ARBA" id="ARBA00022840"/>
    </source>
</evidence>
<dbReference type="SUPFAM" id="SSF52540">
    <property type="entry name" value="P-loop containing nucleoside triphosphate hydrolases"/>
    <property type="match status" value="1"/>
</dbReference>
<dbReference type="InterPro" id="IPR008271">
    <property type="entry name" value="Ser/Thr_kinase_AS"/>
</dbReference>
<dbReference type="PROSITE" id="PS50011">
    <property type="entry name" value="PROTEIN_KINASE_DOM"/>
    <property type="match status" value="1"/>
</dbReference>
<dbReference type="InterPro" id="IPR027417">
    <property type="entry name" value="P-loop_NTPase"/>
</dbReference>
<organism evidence="7 8">
    <name type="scientific">Acidovorax bellezanensis</name>
    <dbReference type="NCBI Taxonomy" id="2976702"/>
    <lineage>
        <taxon>Bacteria</taxon>
        <taxon>Pseudomonadati</taxon>
        <taxon>Pseudomonadota</taxon>
        <taxon>Betaproteobacteria</taxon>
        <taxon>Burkholderiales</taxon>
        <taxon>Comamonadaceae</taxon>
        <taxon>Acidovorax</taxon>
    </lineage>
</organism>
<dbReference type="InterPro" id="IPR047187">
    <property type="entry name" value="SF1_C_Upf1"/>
</dbReference>
<evidence type="ECO:0000256" key="1">
    <source>
        <dbReference type="ARBA" id="ARBA00007913"/>
    </source>
</evidence>
<dbReference type="Pfam" id="PF13087">
    <property type="entry name" value="AAA_12"/>
    <property type="match status" value="1"/>
</dbReference>
<dbReference type="PANTHER" id="PTHR43788">
    <property type="entry name" value="DNA2/NAM7 HELICASE FAMILY MEMBER"/>
    <property type="match status" value="1"/>
</dbReference>
<evidence type="ECO:0000259" key="6">
    <source>
        <dbReference type="PROSITE" id="PS50011"/>
    </source>
</evidence>
<keyword evidence="8" id="KW-1185">Reference proteome</keyword>
<dbReference type="SMART" id="SM00220">
    <property type="entry name" value="S_TKc"/>
    <property type="match status" value="1"/>
</dbReference>
<dbReference type="EMBL" id="JAODYH010000004">
    <property type="protein sequence ID" value="MCT9810928.1"/>
    <property type="molecule type" value="Genomic_DNA"/>
</dbReference>
<name>A0ABT2PKD0_9BURK</name>
<dbReference type="CDD" id="cd14014">
    <property type="entry name" value="STKc_PknB_like"/>
    <property type="match status" value="1"/>
</dbReference>
<keyword evidence="3" id="KW-0378">Hydrolase</keyword>
<dbReference type="InterPro" id="IPR000719">
    <property type="entry name" value="Prot_kinase_dom"/>
</dbReference>
<evidence type="ECO:0000256" key="2">
    <source>
        <dbReference type="ARBA" id="ARBA00022741"/>
    </source>
</evidence>
<accession>A0ABT2PKD0</accession>
<comment type="caution">
    <text evidence="7">The sequence shown here is derived from an EMBL/GenBank/DDBJ whole genome shotgun (WGS) entry which is preliminary data.</text>
</comment>
<evidence type="ECO:0000256" key="3">
    <source>
        <dbReference type="ARBA" id="ARBA00022801"/>
    </source>
</evidence>
<dbReference type="CDD" id="cd18808">
    <property type="entry name" value="SF1_C_Upf1"/>
    <property type="match status" value="1"/>
</dbReference>
<dbReference type="InterPro" id="IPR041677">
    <property type="entry name" value="DNA2/NAM7_AAA_11"/>
</dbReference>
<keyword evidence="2" id="KW-0547">Nucleotide-binding</keyword>
<feature type="domain" description="Protein kinase" evidence="6">
    <location>
        <begin position="26"/>
        <end position="277"/>
    </location>
</feature>
<dbReference type="InterPro" id="IPR011009">
    <property type="entry name" value="Kinase-like_dom_sf"/>
</dbReference>
<keyword evidence="5" id="KW-0067">ATP-binding</keyword>
<dbReference type="RefSeq" id="WP_261500079.1">
    <property type="nucleotide sequence ID" value="NZ_JAODYH010000004.1"/>
</dbReference>
<dbReference type="Gene3D" id="3.30.200.20">
    <property type="entry name" value="Phosphorylase Kinase, domain 1"/>
    <property type="match status" value="1"/>
</dbReference>
<evidence type="ECO:0000256" key="4">
    <source>
        <dbReference type="ARBA" id="ARBA00022806"/>
    </source>
</evidence>
<comment type="similarity">
    <text evidence="1">Belongs to the DNA2/NAM7 helicase family.</text>
</comment>
<sequence>MEEQGIALKRSATLKMPRLVLADGRYVTRGQPRSGGLASVYLATDTETGETVAIKVFRCTGAADDVIEESFRREVQALSELKHANVIRIHDSGRDDGADVHYIVMDWVEQDLKTKFLDREPFQAVFGDWDTYYDSLGRPVLEALAFAHARGVAHRDVKPSNILVTPEGQVRLCDFGISKIRNFLAPGITLAHFASAPFSPPEPDDGSYSYSRDVYGFAALSLSLLSATPLKSAADLLRSIDALDADSNVKEVLRRCLNQDNPEDRPGMASVLLAELLKAAPPPQRSTPVVLVALTNNVRLTLEHDLAITGPSADSFITADLLQATGEQEPEHGDKPGWSMRIYGAQYGYIGRMDESRSRLVLVSARDYSVSELERKSRQAFDLRVRLSISGTSPEISNLALEAMRERLAEEHEIRKHQRVEEQERKLFGKWLDLLAAKSELEKQRRISLKYEKREEYQNFVRLTLLEGEDASGLADQQVIIETGRRDDFQGVVVKAQGSTLLLRPGEKNRISIASLPEKGRVETDSTRSDMALDRQRLAVEAVRHGRSINPELGQLIANPARVLVPPLPEVEFIQKDMDEDKQDAVRAALAAPDLLVVEGPPGTGKTTFITELVLQTLRMQPNARVLLTSQTHVALDNSLERIVARSGGAVEAIRIGQREDDRIAASTRWLLLDEQLPARRNEALASGVAFLEDRAAKTGVPLWEIRRSIALDTYLGLQLRLESVIKQTQVVVDVLEIQKQTPLPAEVIRQHRDELAGLAAEQVDLEQSLVKARKDLAAHMSHETLVGLMECSGEELRDWVAAFENDSPAAPQLKQLLHIHADWSAEFGRSTEFKAALVASAQVVAGTCLGVASVPGKNELTYDLCIIDEASIATPTEVLVPMARSHRTILVGDNKQLSPFQDRELQQKGMLERYGLTPVDQRLTLFQRLTDGLPTDLHKTLTTQHRMLPALGKLVSDCFYDGELRSVAREPALHLQGVWQKPVTWFSTSQLARHQSRPWGTSHYNDTEVEVILKLLGRLDRAIRGNAKKSNRISVALLTGYGEQRQRLDQSVQTRRHEWSSFSDIYVNVVDAFQGREADVVLFSVTRSGVDSLGFLKEMERINVALSRGKELLGIVGDLHYCQTVKGSINPLKRVIDHMQRNPADCHVQELTA</sequence>
<protein>
    <submittedName>
        <fullName evidence="7">AAA domain-containing protein</fullName>
    </submittedName>
</protein>
<dbReference type="Proteomes" id="UP001525968">
    <property type="component" value="Unassembled WGS sequence"/>
</dbReference>
<dbReference type="Pfam" id="PF13086">
    <property type="entry name" value="AAA_11"/>
    <property type="match status" value="1"/>
</dbReference>
<dbReference type="Gene3D" id="3.40.50.300">
    <property type="entry name" value="P-loop containing nucleotide triphosphate hydrolases"/>
    <property type="match status" value="2"/>
</dbReference>
<gene>
    <name evidence="7" type="ORF">N0K08_09800</name>
</gene>
<dbReference type="InterPro" id="IPR041679">
    <property type="entry name" value="DNA2/NAM7-like_C"/>
</dbReference>
<dbReference type="PROSITE" id="PS00108">
    <property type="entry name" value="PROTEIN_KINASE_ST"/>
    <property type="match status" value="1"/>
</dbReference>
<evidence type="ECO:0000313" key="7">
    <source>
        <dbReference type="EMBL" id="MCT9810928.1"/>
    </source>
</evidence>
<dbReference type="Pfam" id="PF00069">
    <property type="entry name" value="Pkinase"/>
    <property type="match status" value="1"/>
</dbReference>
<keyword evidence="4" id="KW-0347">Helicase</keyword>
<evidence type="ECO:0000313" key="8">
    <source>
        <dbReference type="Proteomes" id="UP001525968"/>
    </source>
</evidence>
<dbReference type="SUPFAM" id="SSF56112">
    <property type="entry name" value="Protein kinase-like (PK-like)"/>
    <property type="match status" value="1"/>
</dbReference>
<dbReference type="PANTHER" id="PTHR43788:SF8">
    <property type="entry name" value="DNA-BINDING PROTEIN SMUBP-2"/>
    <property type="match status" value="1"/>
</dbReference>